<feature type="transmembrane region" description="Helical" evidence="4">
    <location>
        <begin position="47"/>
        <end position="67"/>
    </location>
</feature>
<keyword evidence="2 3" id="KW-0813">Transport</keyword>
<sequence length="662" mass="76701">MRLLLTQNTRCLTQVAVWRFVGFVSTFVGLLFYALSSSFNYLFGEWSLLKIFLYSLFSVFICLWSLFAKVCQHSASLRFKAHSAFTVLTITSLFSYFSEKVAKGKPDAYSLISCVAFVIMSFSLSRQTECGFEVELFYFFLGCLIVLLMKINLALAIVGVGFTYSLVILRYSLNTVSYENLEVQAEHSVAIDVISLSTDNARNSMMQRLMACMKALGMDNSNVASMLLEHKKRKRKYGYKLVSVDHNYVIDALPSEKVNELEETIKLMVGDGFEKECCDEYCNWRRKSLEECLRNLFRLQEHKREGKELEEYIVKRWIKVVKVALRILFPSERRLSGRVFSGLSSVAELCFIEVCREATIQLLNLADAVVSGSPTVWRLSKIIDMFERLHDLIPEFESLFPESLVNEVMAVHDKLGEASRDMFWKMEDIIFLMPDEKVIAEADGWVHPLTKYVMGYLDFTHRKQHILDQILVQYPYDEAGASSVSNQIDRIMKQLERKLVTMSESYKDPALRHFIMMNNWKCIQILAKESGLNHDCFVRCIEIVQQNRELYISSWKTVLEFLKVENNELGEPDDTVESLKDKLTLFHKHFKDIFVTQSRWIAFDKQLSEQIVISLQNILLPAYGNFIGRFQDTLGKHAYEYIKYGMFDIEDQLNHLFDGRGQ</sequence>
<dbReference type="InterPro" id="IPR004140">
    <property type="entry name" value="Exo70"/>
</dbReference>
<dbReference type="Proteomes" id="UP001603857">
    <property type="component" value="Unassembled WGS sequence"/>
</dbReference>
<evidence type="ECO:0000313" key="7">
    <source>
        <dbReference type="Proteomes" id="UP001603857"/>
    </source>
</evidence>
<gene>
    <name evidence="6" type="ORF">Fmac_031292</name>
</gene>
<reference evidence="6 7" key="1">
    <citation type="submission" date="2024-08" db="EMBL/GenBank/DDBJ databases">
        <title>Insights into the chromosomal genome structure of Flemingia macrophylla.</title>
        <authorList>
            <person name="Ding Y."/>
            <person name="Zhao Y."/>
            <person name="Bi W."/>
            <person name="Wu M."/>
            <person name="Zhao G."/>
            <person name="Gong Y."/>
            <person name="Li W."/>
            <person name="Zhang P."/>
        </authorList>
    </citation>
    <scope>NUCLEOTIDE SEQUENCE [LARGE SCALE GENOMIC DNA]</scope>
    <source>
        <strain evidence="6">DYQJB</strain>
        <tissue evidence="6">Leaf</tissue>
    </source>
</reference>
<comment type="similarity">
    <text evidence="1 3">Belongs to the EXO70 family.</text>
</comment>
<dbReference type="GO" id="GO:0015031">
    <property type="term" value="P:protein transport"/>
    <property type="evidence" value="ECO:0007669"/>
    <property type="project" value="UniProtKB-KW"/>
</dbReference>
<feature type="domain" description="Exocyst complex subunit Exo70 C-terminal" evidence="5">
    <location>
        <begin position="315"/>
        <end position="654"/>
    </location>
</feature>
<evidence type="ECO:0000256" key="2">
    <source>
        <dbReference type="ARBA" id="ARBA00022448"/>
    </source>
</evidence>
<dbReference type="Pfam" id="PF03081">
    <property type="entry name" value="Exo70_C"/>
    <property type="match status" value="1"/>
</dbReference>
<evidence type="ECO:0000256" key="3">
    <source>
        <dbReference type="RuleBase" id="RU365026"/>
    </source>
</evidence>
<keyword evidence="4" id="KW-0812">Transmembrane</keyword>
<evidence type="ECO:0000259" key="5">
    <source>
        <dbReference type="Pfam" id="PF03081"/>
    </source>
</evidence>
<keyword evidence="3" id="KW-0653">Protein transport</keyword>
<comment type="caution">
    <text evidence="6">The sequence shown here is derived from an EMBL/GenBank/DDBJ whole genome shotgun (WGS) entry which is preliminary data.</text>
</comment>
<comment type="function">
    <text evidence="3">Component of the exocyst complex.</text>
</comment>
<keyword evidence="3" id="KW-0268">Exocytosis</keyword>
<dbReference type="EMBL" id="JBGMDY010000011">
    <property type="protein sequence ID" value="KAL2317416.1"/>
    <property type="molecule type" value="Genomic_DNA"/>
</dbReference>
<dbReference type="AlphaFoldDB" id="A0ABD1L1P5"/>
<feature type="transmembrane region" description="Helical" evidence="4">
    <location>
        <begin position="136"/>
        <end position="164"/>
    </location>
</feature>
<dbReference type="InterPro" id="IPR016159">
    <property type="entry name" value="Cullin_repeat-like_dom_sf"/>
</dbReference>
<evidence type="ECO:0000313" key="6">
    <source>
        <dbReference type="EMBL" id="KAL2317416.1"/>
    </source>
</evidence>
<dbReference type="GO" id="GO:0006887">
    <property type="term" value="P:exocytosis"/>
    <property type="evidence" value="ECO:0007669"/>
    <property type="project" value="UniProtKB-KW"/>
</dbReference>
<dbReference type="SUPFAM" id="SSF74788">
    <property type="entry name" value="Cullin repeat-like"/>
    <property type="match status" value="1"/>
</dbReference>
<feature type="transmembrane region" description="Helical" evidence="4">
    <location>
        <begin position="108"/>
        <end position="124"/>
    </location>
</feature>
<proteinExistence type="inferred from homology"/>
<keyword evidence="7" id="KW-1185">Reference proteome</keyword>
<organism evidence="6 7">
    <name type="scientific">Flemingia macrophylla</name>
    <dbReference type="NCBI Taxonomy" id="520843"/>
    <lineage>
        <taxon>Eukaryota</taxon>
        <taxon>Viridiplantae</taxon>
        <taxon>Streptophyta</taxon>
        <taxon>Embryophyta</taxon>
        <taxon>Tracheophyta</taxon>
        <taxon>Spermatophyta</taxon>
        <taxon>Magnoliopsida</taxon>
        <taxon>eudicotyledons</taxon>
        <taxon>Gunneridae</taxon>
        <taxon>Pentapetalae</taxon>
        <taxon>rosids</taxon>
        <taxon>fabids</taxon>
        <taxon>Fabales</taxon>
        <taxon>Fabaceae</taxon>
        <taxon>Papilionoideae</taxon>
        <taxon>50 kb inversion clade</taxon>
        <taxon>NPAAA clade</taxon>
        <taxon>indigoferoid/millettioid clade</taxon>
        <taxon>Phaseoleae</taxon>
        <taxon>Flemingia</taxon>
    </lineage>
</organism>
<keyword evidence="4" id="KW-0472">Membrane</keyword>
<dbReference type="InterPro" id="IPR046364">
    <property type="entry name" value="Exo70_C"/>
</dbReference>
<protein>
    <recommendedName>
        <fullName evidence="3">Exocyst subunit Exo70 family protein</fullName>
    </recommendedName>
</protein>
<feature type="transmembrane region" description="Helical" evidence="4">
    <location>
        <begin position="79"/>
        <end position="96"/>
    </location>
</feature>
<keyword evidence="4" id="KW-1133">Transmembrane helix</keyword>
<evidence type="ECO:0000256" key="4">
    <source>
        <dbReference type="SAM" id="Phobius"/>
    </source>
</evidence>
<name>A0ABD1L1P5_9FABA</name>
<dbReference type="PANTHER" id="PTHR12542">
    <property type="entry name" value="EXOCYST COMPLEX PROTEIN EXO70"/>
    <property type="match status" value="1"/>
</dbReference>
<dbReference type="PANTHER" id="PTHR12542:SF180">
    <property type="entry name" value="EXOCYST SUBUNIT EXO70 FAMILY PROTEIN"/>
    <property type="match status" value="1"/>
</dbReference>
<evidence type="ECO:0000256" key="1">
    <source>
        <dbReference type="ARBA" id="ARBA00006756"/>
    </source>
</evidence>
<dbReference type="Gene3D" id="1.20.1280.170">
    <property type="entry name" value="Exocyst complex component Exo70"/>
    <property type="match status" value="1"/>
</dbReference>
<feature type="transmembrane region" description="Helical" evidence="4">
    <location>
        <begin position="12"/>
        <end position="35"/>
    </location>
</feature>
<accession>A0ABD1L1P5</accession>